<dbReference type="Proteomes" id="UP000179076">
    <property type="component" value="Unassembled WGS sequence"/>
</dbReference>
<gene>
    <name evidence="3" type="ORF">A2W18_09495</name>
</gene>
<evidence type="ECO:0000313" key="4">
    <source>
        <dbReference type="Proteomes" id="UP000179076"/>
    </source>
</evidence>
<dbReference type="NCBIfam" id="NF003967">
    <property type="entry name" value="PRK05461.1"/>
    <property type="match status" value="1"/>
</dbReference>
<dbReference type="PANTHER" id="PTHR14289">
    <property type="entry name" value="F-BOX ONLY PROTEIN 3"/>
    <property type="match status" value="1"/>
</dbReference>
<dbReference type="InterPro" id="IPR007474">
    <property type="entry name" value="ApaG_domain"/>
</dbReference>
<accession>A0A1F6UYN0</accession>
<name>A0A1F6UYN0_9PROT</name>
<organism evidence="3 4">
    <name type="scientific">Candidatus Muproteobacteria bacterium RBG_16_60_9</name>
    <dbReference type="NCBI Taxonomy" id="1817755"/>
    <lineage>
        <taxon>Bacteria</taxon>
        <taxon>Pseudomonadati</taxon>
        <taxon>Pseudomonadota</taxon>
        <taxon>Candidatus Muproteobacteria</taxon>
    </lineage>
</organism>
<feature type="domain" description="ApaG" evidence="2">
    <location>
        <begin position="11"/>
        <end position="135"/>
    </location>
</feature>
<reference evidence="3 4" key="1">
    <citation type="journal article" date="2016" name="Nat. Commun.">
        <title>Thousands of microbial genomes shed light on interconnected biogeochemical processes in an aquifer system.</title>
        <authorList>
            <person name="Anantharaman K."/>
            <person name="Brown C.T."/>
            <person name="Hug L.A."/>
            <person name="Sharon I."/>
            <person name="Castelle C.J."/>
            <person name="Probst A.J."/>
            <person name="Thomas B.C."/>
            <person name="Singh A."/>
            <person name="Wilkins M.J."/>
            <person name="Karaoz U."/>
            <person name="Brodie E.L."/>
            <person name="Williams K.H."/>
            <person name="Hubbard S.S."/>
            <person name="Banfield J.F."/>
        </authorList>
    </citation>
    <scope>NUCLEOTIDE SEQUENCE [LARGE SCALE GENOMIC DNA]</scope>
</reference>
<dbReference type="HAMAP" id="MF_00791">
    <property type="entry name" value="ApaG"/>
    <property type="match status" value="1"/>
</dbReference>
<dbReference type="EMBL" id="MFSP01000174">
    <property type="protein sequence ID" value="OGI62511.1"/>
    <property type="molecule type" value="Genomic_DNA"/>
</dbReference>
<dbReference type="AlphaFoldDB" id="A0A1F6UYN0"/>
<sequence length="135" mass="15148">MPRRSRVSRVKIERHSIEVSVKTNYVSAQSAPESNRYVFAYTITITNAGDIPARLLTRHWVITDANQKTQEVRGEGVVGEQPYLVPGMSFEYTSGTILETPVGVMRGSYQMEADDGTRFRADIPSFTLSVPRTLH</sequence>
<evidence type="ECO:0000256" key="1">
    <source>
        <dbReference type="ARBA" id="ARBA00017693"/>
    </source>
</evidence>
<proteinExistence type="inferred from homology"/>
<evidence type="ECO:0000313" key="3">
    <source>
        <dbReference type="EMBL" id="OGI62511.1"/>
    </source>
</evidence>
<dbReference type="PROSITE" id="PS51087">
    <property type="entry name" value="APAG"/>
    <property type="match status" value="1"/>
</dbReference>
<dbReference type="GO" id="GO:0070987">
    <property type="term" value="P:error-free translesion synthesis"/>
    <property type="evidence" value="ECO:0007669"/>
    <property type="project" value="TreeGrafter"/>
</dbReference>
<protein>
    <recommendedName>
        <fullName evidence="1">Protein ApaG</fullName>
    </recommendedName>
</protein>
<comment type="caution">
    <text evidence="3">The sequence shown here is derived from an EMBL/GenBank/DDBJ whole genome shotgun (WGS) entry which is preliminary data.</text>
</comment>
<dbReference type="Pfam" id="PF04379">
    <property type="entry name" value="DUF525"/>
    <property type="match status" value="1"/>
</dbReference>
<evidence type="ECO:0000259" key="2">
    <source>
        <dbReference type="PROSITE" id="PS51087"/>
    </source>
</evidence>
<dbReference type="PANTHER" id="PTHR14289:SF16">
    <property type="entry name" value="POLYMERASE DELTA-INTERACTING PROTEIN 2"/>
    <property type="match status" value="1"/>
</dbReference>
<dbReference type="InterPro" id="IPR023065">
    <property type="entry name" value="Uncharacterised_ApaG"/>
</dbReference>
<dbReference type="SUPFAM" id="SSF110069">
    <property type="entry name" value="ApaG-like"/>
    <property type="match status" value="1"/>
</dbReference>
<dbReference type="Gene3D" id="2.60.40.1470">
    <property type="entry name" value="ApaG domain"/>
    <property type="match status" value="1"/>
</dbReference>
<dbReference type="InterPro" id="IPR036767">
    <property type="entry name" value="ApaG_sf"/>
</dbReference>